<evidence type="ECO:0000256" key="2">
    <source>
        <dbReference type="ARBA" id="ARBA00004777"/>
    </source>
</evidence>
<dbReference type="CDD" id="cd00537">
    <property type="entry name" value="MTHFR"/>
    <property type="match status" value="1"/>
</dbReference>
<evidence type="ECO:0000256" key="5">
    <source>
        <dbReference type="ARBA" id="ARBA00022630"/>
    </source>
</evidence>
<evidence type="ECO:0000256" key="8">
    <source>
        <dbReference type="ARBA" id="ARBA00023027"/>
    </source>
</evidence>
<evidence type="ECO:0000256" key="7">
    <source>
        <dbReference type="ARBA" id="ARBA00023002"/>
    </source>
</evidence>
<keyword evidence="8" id="KW-0520">NAD</keyword>
<evidence type="ECO:0000313" key="14">
    <source>
        <dbReference type="Proteomes" id="UP000025061"/>
    </source>
</evidence>
<protein>
    <recommendedName>
        <fullName evidence="12">Methylenetetrahydrofolate reductase</fullName>
        <ecNumber evidence="12">1.5.1.54</ecNumber>
    </recommendedName>
</protein>
<dbReference type="Gene3D" id="3.20.20.220">
    <property type="match status" value="1"/>
</dbReference>
<evidence type="ECO:0000256" key="12">
    <source>
        <dbReference type="RuleBase" id="RU003862"/>
    </source>
</evidence>
<dbReference type="RefSeq" id="WP_011647099.1">
    <property type="nucleotide sequence ID" value="NZ_ARYI01000018.1"/>
</dbReference>
<comment type="pathway">
    <text evidence="10">Amino-acid biosynthesis; L-methionine biosynthesis via de novo pathway.</text>
</comment>
<comment type="catalytic activity">
    <reaction evidence="11">
        <text>(6S)-5-methyl-5,6,7,8-tetrahydrofolate + NAD(+) = (6R)-5,10-methylene-5,6,7,8-tetrahydrofolate + NADH + H(+)</text>
        <dbReference type="Rhea" id="RHEA:19821"/>
        <dbReference type="ChEBI" id="CHEBI:15378"/>
        <dbReference type="ChEBI" id="CHEBI:15636"/>
        <dbReference type="ChEBI" id="CHEBI:18608"/>
        <dbReference type="ChEBI" id="CHEBI:57540"/>
        <dbReference type="ChEBI" id="CHEBI:57945"/>
        <dbReference type="EC" id="1.5.1.54"/>
    </reaction>
    <physiologicalReaction direction="right-to-left" evidence="11">
        <dbReference type="Rhea" id="RHEA:19823"/>
    </physiologicalReaction>
</comment>
<dbReference type="InterPro" id="IPR004620">
    <property type="entry name" value="MTHF_reductase_bac"/>
</dbReference>
<keyword evidence="5 12" id="KW-0285">Flavoprotein</keyword>
<evidence type="ECO:0000256" key="10">
    <source>
        <dbReference type="ARBA" id="ARBA00034478"/>
    </source>
</evidence>
<dbReference type="GO" id="GO:0106312">
    <property type="term" value="F:methylenetetrahydrofolate reductase (NADH) activity"/>
    <property type="evidence" value="ECO:0007669"/>
    <property type="project" value="UniProtKB-EC"/>
</dbReference>
<comment type="pathway">
    <text evidence="2 12">One-carbon metabolism; tetrahydrofolate interconversion.</text>
</comment>
<reference evidence="13 14" key="1">
    <citation type="submission" date="2013-04" db="EMBL/GenBank/DDBJ databases">
        <title>Hyphomonas hirschiana VP5 Genome Sequencing.</title>
        <authorList>
            <person name="Lai Q."/>
            <person name="Shao Z."/>
        </authorList>
    </citation>
    <scope>NUCLEOTIDE SEQUENCE [LARGE SCALE GENOMIC DNA]</scope>
    <source>
        <strain evidence="13 14">VP5</strain>
    </source>
</reference>
<organism evidence="13 14">
    <name type="scientific">Hyphomonas hirschiana VP5</name>
    <dbReference type="NCBI Taxonomy" id="1280951"/>
    <lineage>
        <taxon>Bacteria</taxon>
        <taxon>Pseudomonadati</taxon>
        <taxon>Pseudomonadota</taxon>
        <taxon>Alphaproteobacteria</taxon>
        <taxon>Hyphomonadales</taxon>
        <taxon>Hyphomonadaceae</taxon>
        <taxon>Hyphomonas</taxon>
    </lineage>
</organism>
<keyword evidence="4" id="KW-0028">Amino-acid biosynthesis</keyword>
<dbReference type="Proteomes" id="UP000025061">
    <property type="component" value="Unassembled WGS sequence"/>
</dbReference>
<dbReference type="EMBL" id="ARYI01000018">
    <property type="protein sequence ID" value="KCZ87504.1"/>
    <property type="molecule type" value="Genomic_DNA"/>
</dbReference>
<dbReference type="Pfam" id="PF02219">
    <property type="entry name" value="MTHFR"/>
    <property type="match status" value="1"/>
</dbReference>
<dbReference type="NCBIfam" id="TIGR00676">
    <property type="entry name" value="fadh2"/>
    <property type="match status" value="1"/>
</dbReference>
<dbReference type="PANTHER" id="PTHR45754:SF3">
    <property type="entry name" value="METHYLENETETRAHYDROFOLATE REDUCTASE (NADPH)"/>
    <property type="match status" value="1"/>
</dbReference>
<evidence type="ECO:0000256" key="9">
    <source>
        <dbReference type="ARBA" id="ARBA00023167"/>
    </source>
</evidence>
<sequence>MTRPAIPSQATKDPVRVSFEFFPPKSEAMNARLWETVQRLEPMAPAFVSVTYGAGGSTRERTHDTVRRIAAETALPPAAHLTCVSATKEEVLAVAEEYWQAGVKHIVALRGDPPAGMGAKFEAHPGGFADSVDLIRGLREHRPELGKCFEISVSCYPELHPENLGWDAEIAFLKAKQDAGADRAITQFFFEPDVYLAFLEKARAGGVTMPIVPGIMLQPNFNGLKRIAGLCGSSIPAWLHTLYDGLDEDEETRDLVTANVAADLCRKLQAEGVEDFHFYTLNRAGLALSTCRLLGLNPQSAKAA</sequence>
<evidence type="ECO:0000256" key="3">
    <source>
        <dbReference type="ARBA" id="ARBA00006743"/>
    </source>
</evidence>
<gene>
    <name evidence="13" type="ORF">HHI_15683</name>
</gene>
<dbReference type="InterPro" id="IPR029041">
    <property type="entry name" value="FAD-linked_oxidoreductase-like"/>
</dbReference>
<keyword evidence="14" id="KW-1185">Reference proteome</keyword>
<dbReference type="EC" id="1.5.1.54" evidence="12"/>
<proteinExistence type="inferred from homology"/>
<dbReference type="GO" id="GO:0071949">
    <property type="term" value="F:FAD binding"/>
    <property type="evidence" value="ECO:0007669"/>
    <property type="project" value="TreeGrafter"/>
</dbReference>
<keyword evidence="7 12" id="KW-0560">Oxidoreductase</keyword>
<evidence type="ECO:0000256" key="11">
    <source>
        <dbReference type="ARBA" id="ARBA00048628"/>
    </source>
</evidence>
<evidence type="ECO:0000256" key="6">
    <source>
        <dbReference type="ARBA" id="ARBA00022827"/>
    </source>
</evidence>
<dbReference type="AlphaFoldDB" id="A0A059FA72"/>
<keyword evidence="9" id="KW-0486">Methionine biosynthesis</keyword>
<comment type="similarity">
    <text evidence="3 12">Belongs to the methylenetetrahydrofolate reductase family.</text>
</comment>
<dbReference type="SUPFAM" id="SSF51730">
    <property type="entry name" value="FAD-linked oxidoreductase"/>
    <property type="match status" value="1"/>
</dbReference>
<dbReference type="GO" id="GO:0005829">
    <property type="term" value="C:cytosol"/>
    <property type="evidence" value="ECO:0007669"/>
    <property type="project" value="InterPro"/>
</dbReference>
<dbReference type="GO" id="GO:0035999">
    <property type="term" value="P:tetrahydrofolate interconversion"/>
    <property type="evidence" value="ECO:0007669"/>
    <property type="project" value="UniProtKB-UniPathway"/>
</dbReference>
<dbReference type="PATRIC" id="fig|1280951.3.peg.3164"/>
<keyword evidence="6 12" id="KW-0274">FAD</keyword>
<comment type="caution">
    <text evidence="13">The sequence shown here is derived from an EMBL/GenBank/DDBJ whole genome shotgun (WGS) entry which is preliminary data.</text>
</comment>
<comment type="cofactor">
    <cofactor evidence="1 12">
        <name>FAD</name>
        <dbReference type="ChEBI" id="CHEBI:57692"/>
    </cofactor>
</comment>
<evidence type="ECO:0000256" key="1">
    <source>
        <dbReference type="ARBA" id="ARBA00001974"/>
    </source>
</evidence>
<dbReference type="PANTHER" id="PTHR45754">
    <property type="entry name" value="METHYLENETETRAHYDROFOLATE REDUCTASE"/>
    <property type="match status" value="1"/>
</dbReference>
<dbReference type="OrthoDB" id="9812555at2"/>
<dbReference type="InterPro" id="IPR003171">
    <property type="entry name" value="Mehydrof_redctse-like"/>
</dbReference>
<dbReference type="UniPathway" id="UPA00193"/>
<evidence type="ECO:0000313" key="13">
    <source>
        <dbReference type="EMBL" id="KCZ87504.1"/>
    </source>
</evidence>
<name>A0A059FA72_9PROT</name>
<accession>A0A059FA72</accession>
<evidence type="ECO:0000256" key="4">
    <source>
        <dbReference type="ARBA" id="ARBA00022605"/>
    </source>
</evidence>
<dbReference type="GO" id="GO:0009086">
    <property type="term" value="P:methionine biosynthetic process"/>
    <property type="evidence" value="ECO:0007669"/>
    <property type="project" value="UniProtKB-KW"/>
</dbReference>